<dbReference type="PANTHER" id="PTHR41694:SF3">
    <property type="entry name" value="RNA-DIRECTED DNA POLYMERASE-RELATED"/>
    <property type="match status" value="1"/>
</dbReference>
<keyword evidence="6" id="KW-0695">RNA-directed DNA polymerase</keyword>
<keyword evidence="5" id="KW-0378">Hydrolase</keyword>
<dbReference type="AlphaFoldDB" id="A0A7L1F959"/>
<dbReference type="GO" id="GO:0003964">
    <property type="term" value="F:RNA-directed DNA polymerase activity"/>
    <property type="evidence" value="ECO:0007669"/>
    <property type="project" value="UniProtKB-KW"/>
</dbReference>
<dbReference type="Gene3D" id="3.30.420.10">
    <property type="entry name" value="Ribonuclease H-like superfamily/Ribonuclease H"/>
    <property type="match status" value="1"/>
</dbReference>
<dbReference type="PROSITE" id="PS50994">
    <property type="entry name" value="INTEGRASE"/>
    <property type="match status" value="1"/>
</dbReference>
<dbReference type="GO" id="GO:0015074">
    <property type="term" value="P:DNA integration"/>
    <property type="evidence" value="ECO:0007669"/>
    <property type="project" value="InterPro"/>
</dbReference>
<dbReference type="EMBL" id="VXBG01005823">
    <property type="protein sequence ID" value="NXM97558.1"/>
    <property type="molecule type" value="Genomic_DNA"/>
</dbReference>
<comment type="caution">
    <text evidence="8">The sequence shown here is derived from an EMBL/GenBank/DDBJ whole genome shotgun (WGS) entry which is preliminary data.</text>
</comment>
<dbReference type="Proteomes" id="UP000538515">
    <property type="component" value="Unassembled WGS sequence"/>
</dbReference>
<dbReference type="GO" id="GO:0016787">
    <property type="term" value="F:hydrolase activity"/>
    <property type="evidence" value="ECO:0007669"/>
    <property type="project" value="UniProtKB-KW"/>
</dbReference>
<dbReference type="InterPro" id="IPR001584">
    <property type="entry name" value="Integrase_cat-core"/>
</dbReference>
<keyword evidence="4" id="KW-0255">Endonuclease</keyword>
<name>A0A7L1F959_SYLBO</name>
<evidence type="ECO:0000313" key="8">
    <source>
        <dbReference type="EMBL" id="NXM97558.1"/>
    </source>
</evidence>
<evidence type="ECO:0000313" key="9">
    <source>
        <dbReference type="Proteomes" id="UP000538515"/>
    </source>
</evidence>
<feature type="domain" description="Integrase catalytic" evidence="7">
    <location>
        <begin position="1"/>
        <end position="55"/>
    </location>
</feature>
<evidence type="ECO:0000256" key="6">
    <source>
        <dbReference type="ARBA" id="ARBA00022918"/>
    </source>
</evidence>
<evidence type="ECO:0000256" key="5">
    <source>
        <dbReference type="ARBA" id="ARBA00022801"/>
    </source>
</evidence>
<dbReference type="GO" id="GO:0004519">
    <property type="term" value="F:endonuclease activity"/>
    <property type="evidence" value="ECO:0007669"/>
    <property type="project" value="UniProtKB-KW"/>
</dbReference>
<keyword evidence="1" id="KW-0808">Transferase</keyword>
<feature type="non-terminal residue" evidence="8">
    <location>
        <position position="55"/>
    </location>
</feature>
<gene>
    <name evidence="8" type="primary">Ervk19</name>
    <name evidence="8" type="ORF">SYLBOR_R15281</name>
</gene>
<dbReference type="GO" id="GO:0035613">
    <property type="term" value="F:RNA stem-loop binding"/>
    <property type="evidence" value="ECO:0007669"/>
    <property type="project" value="TreeGrafter"/>
</dbReference>
<evidence type="ECO:0000259" key="7">
    <source>
        <dbReference type="PROSITE" id="PS50994"/>
    </source>
</evidence>
<keyword evidence="9" id="KW-1185">Reference proteome</keyword>
<evidence type="ECO:0000256" key="3">
    <source>
        <dbReference type="ARBA" id="ARBA00022722"/>
    </source>
</evidence>
<accession>A0A7L1F959</accession>
<evidence type="ECO:0000256" key="2">
    <source>
        <dbReference type="ARBA" id="ARBA00022695"/>
    </source>
</evidence>
<evidence type="ECO:0000256" key="1">
    <source>
        <dbReference type="ARBA" id="ARBA00022679"/>
    </source>
</evidence>
<reference evidence="8 9" key="1">
    <citation type="submission" date="2019-09" db="EMBL/GenBank/DDBJ databases">
        <title>Bird 10,000 Genomes (B10K) Project - Family phase.</title>
        <authorList>
            <person name="Zhang G."/>
        </authorList>
    </citation>
    <scope>NUCLEOTIDE SEQUENCE [LARGE SCALE GENOMIC DNA]</scope>
    <source>
        <strain evidence="8">B10K-DU-002-19</strain>
        <tissue evidence="8">Muscle</tissue>
    </source>
</reference>
<organism evidence="8 9">
    <name type="scientific">Sylvia borin</name>
    <name type="common">Garden warbler</name>
    <dbReference type="NCBI Taxonomy" id="73324"/>
    <lineage>
        <taxon>Eukaryota</taxon>
        <taxon>Metazoa</taxon>
        <taxon>Chordata</taxon>
        <taxon>Craniata</taxon>
        <taxon>Vertebrata</taxon>
        <taxon>Euteleostomi</taxon>
        <taxon>Archelosauria</taxon>
        <taxon>Archosauria</taxon>
        <taxon>Dinosauria</taxon>
        <taxon>Saurischia</taxon>
        <taxon>Theropoda</taxon>
        <taxon>Coelurosauria</taxon>
        <taxon>Aves</taxon>
        <taxon>Neognathae</taxon>
        <taxon>Neoaves</taxon>
        <taxon>Telluraves</taxon>
        <taxon>Australaves</taxon>
        <taxon>Passeriformes</taxon>
        <taxon>Sylvioidea</taxon>
        <taxon>Sylviidae</taxon>
        <taxon>Sylviinae</taxon>
        <taxon>Sylvia</taxon>
    </lineage>
</organism>
<keyword evidence="2" id="KW-0548">Nucleotidyltransferase</keyword>
<feature type="non-terminal residue" evidence="8">
    <location>
        <position position="1"/>
    </location>
</feature>
<sequence>AFAVLGIPAQIKTDSGPVYISQRVANFLALWGVTHKTWIPHSSTSQAIIERVHTS</sequence>
<dbReference type="InterPro" id="IPR036397">
    <property type="entry name" value="RNaseH_sf"/>
</dbReference>
<proteinExistence type="predicted"/>
<dbReference type="SUPFAM" id="SSF53098">
    <property type="entry name" value="Ribonuclease H-like"/>
    <property type="match status" value="1"/>
</dbReference>
<evidence type="ECO:0000256" key="4">
    <source>
        <dbReference type="ARBA" id="ARBA00022759"/>
    </source>
</evidence>
<dbReference type="InterPro" id="IPR012337">
    <property type="entry name" value="RNaseH-like_sf"/>
</dbReference>
<dbReference type="PANTHER" id="PTHR41694">
    <property type="entry name" value="ENDOGENOUS RETROVIRUS GROUP K MEMBER POL PROTEIN"/>
    <property type="match status" value="1"/>
</dbReference>
<keyword evidence="3" id="KW-0540">Nuclease</keyword>
<protein>
    <submittedName>
        <fullName evidence="8">POK19 protein</fullName>
    </submittedName>
</protein>